<keyword evidence="2" id="KW-1185">Reference proteome</keyword>
<evidence type="ECO:0000313" key="1">
    <source>
        <dbReference type="EMBL" id="MFC4606907.1"/>
    </source>
</evidence>
<evidence type="ECO:0000313" key="2">
    <source>
        <dbReference type="Proteomes" id="UP001595993"/>
    </source>
</evidence>
<protein>
    <submittedName>
        <fullName evidence="1">Uncharacterized protein</fullName>
    </submittedName>
</protein>
<sequence length="271" mass="30032">MHSWDSLTIAEQTLMRRAISGYSLAGTVQNYGVALRWAGAEEAPPLRSYTEDEQRALIPHLAAAALDLAERGLLTLHEGESHRATSPVLVAGLELHEVLTDPTNWLWTTRPSRHFSLAAPQPVREHWLDDAHPTADTSALPTWDKLSVDQREVLVCAAEASGMLTGAFGIWEDPPADLDTTQRLAWVDRQLAPLLPFVHEGWIEVQHRADERSDAFTVIPLDGLRTALADPAVRFEGDEWGVGVGCIFTYAGLAVWRGGWSSEWGRRLNFD</sequence>
<dbReference type="Proteomes" id="UP001595993">
    <property type="component" value="Unassembled WGS sequence"/>
</dbReference>
<gene>
    <name evidence="1" type="ORF">ACFO9E_03575</name>
</gene>
<accession>A0ABV9G1Y9</accession>
<organism evidence="1 2">
    <name type="scientific">Streptomyces maoxianensis</name>
    <dbReference type="NCBI Taxonomy" id="1459942"/>
    <lineage>
        <taxon>Bacteria</taxon>
        <taxon>Bacillati</taxon>
        <taxon>Actinomycetota</taxon>
        <taxon>Actinomycetes</taxon>
        <taxon>Kitasatosporales</taxon>
        <taxon>Streptomycetaceae</taxon>
        <taxon>Streptomyces</taxon>
    </lineage>
</organism>
<dbReference type="EMBL" id="JBHSFE010000005">
    <property type="protein sequence ID" value="MFC4606907.1"/>
    <property type="molecule type" value="Genomic_DNA"/>
</dbReference>
<dbReference type="RefSeq" id="WP_381191534.1">
    <property type="nucleotide sequence ID" value="NZ_JBHSFE010000005.1"/>
</dbReference>
<reference evidence="2" key="1">
    <citation type="journal article" date="2019" name="Int. J. Syst. Evol. Microbiol.">
        <title>The Global Catalogue of Microorganisms (GCM) 10K type strain sequencing project: providing services to taxonomists for standard genome sequencing and annotation.</title>
        <authorList>
            <consortium name="The Broad Institute Genomics Platform"/>
            <consortium name="The Broad Institute Genome Sequencing Center for Infectious Disease"/>
            <person name="Wu L."/>
            <person name="Ma J."/>
        </authorList>
    </citation>
    <scope>NUCLEOTIDE SEQUENCE [LARGE SCALE GENOMIC DNA]</scope>
    <source>
        <strain evidence="2">CGMCC 4.7139</strain>
    </source>
</reference>
<name>A0ABV9G1Y9_9ACTN</name>
<comment type="caution">
    <text evidence="1">The sequence shown here is derived from an EMBL/GenBank/DDBJ whole genome shotgun (WGS) entry which is preliminary data.</text>
</comment>
<proteinExistence type="predicted"/>